<proteinExistence type="inferred from homology"/>
<keyword evidence="3" id="KW-0812">Transmembrane</keyword>
<keyword evidence="3" id="KW-0735">Signal-anchor</keyword>
<evidence type="ECO:0000256" key="3">
    <source>
        <dbReference type="RuleBase" id="RU363129"/>
    </source>
</evidence>
<comment type="subcellular location">
    <subcellularLocation>
        <location evidence="3">Golgi apparatus</location>
        <location evidence="3">Golgi stack membrane</location>
        <topology evidence="3">Single-pass type II membrane protein</topology>
    </subcellularLocation>
</comment>
<comment type="similarity">
    <text evidence="3">Belongs to the glycosyltransferase 11 family.</text>
</comment>
<reference evidence="4 5" key="1">
    <citation type="submission" date="2024-05" db="EMBL/GenBank/DDBJ databases">
        <authorList>
            <person name="Wallberg A."/>
        </authorList>
    </citation>
    <scope>NUCLEOTIDE SEQUENCE [LARGE SCALE GENOMIC DNA]</scope>
</reference>
<dbReference type="EC" id="2.4.1.-" evidence="3"/>
<gene>
    <name evidence="4" type="ORF">MNOR_LOCUS30681</name>
</gene>
<dbReference type="PANTHER" id="PTHR11927">
    <property type="entry name" value="GALACTOSIDE 2-L-FUCOSYLTRANSFERASE"/>
    <property type="match status" value="1"/>
</dbReference>
<dbReference type="AlphaFoldDB" id="A0AAV2RXN0"/>
<keyword evidence="1 3" id="KW-0328">Glycosyltransferase</keyword>
<dbReference type="GO" id="GO:0005975">
    <property type="term" value="P:carbohydrate metabolic process"/>
    <property type="evidence" value="ECO:0007669"/>
    <property type="project" value="InterPro"/>
</dbReference>
<keyword evidence="3" id="KW-0325">Glycoprotein</keyword>
<dbReference type="GO" id="GO:0008107">
    <property type="term" value="F:galactoside 2-alpha-L-fucosyltransferase activity"/>
    <property type="evidence" value="ECO:0007669"/>
    <property type="project" value="InterPro"/>
</dbReference>
<comment type="pathway">
    <text evidence="3">Protein modification; protein glycosylation.</text>
</comment>
<dbReference type="GO" id="GO:0032580">
    <property type="term" value="C:Golgi cisterna membrane"/>
    <property type="evidence" value="ECO:0007669"/>
    <property type="project" value="UniProtKB-SubCell"/>
</dbReference>
<accession>A0AAV2RXN0</accession>
<evidence type="ECO:0000313" key="5">
    <source>
        <dbReference type="Proteomes" id="UP001497623"/>
    </source>
</evidence>
<dbReference type="EMBL" id="CAXKWB010038024">
    <property type="protein sequence ID" value="CAL4151127.1"/>
    <property type="molecule type" value="Genomic_DNA"/>
</dbReference>
<sequence>RSKLGGWVPGQKYYQAVLQHYREKFTDPVFIVASDDLGHAKANFAQEDDVIFTELNSDVEDIALLASCSATAMTVGSFGWWAGFLSGGEVVYSLLTRFKETPDAHPISLGPLGYENWRGIFANGTHASRKYQDDL</sequence>
<comment type="caution">
    <text evidence="4">The sequence shown here is derived from an EMBL/GenBank/DDBJ whole genome shotgun (WGS) entry which is preliminary data.</text>
</comment>
<dbReference type="Proteomes" id="UP001497623">
    <property type="component" value="Unassembled WGS sequence"/>
</dbReference>
<dbReference type="PANTHER" id="PTHR11927:SF9">
    <property type="entry name" value="L-FUCOSYLTRANSFERASE"/>
    <property type="match status" value="1"/>
</dbReference>
<evidence type="ECO:0000256" key="1">
    <source>
        <dbReference type="ARBA" id="ARBA00022676"/>
    </source>
</evidence>
<dbReference type="Pfam" id="PF01531">
    <property type="entry name" value="Glyco_transf_11"/>
    <property type="match status" value="1"/>
</dbReference>
<evidence type="ECO:0000256" key="2">
    <source>
        <dbReference type="ARBA" id="ARBA00022679"/>
    </source>
</evidence>
<feature type="non-terminal residue" evidence="4">
    <location>
        <position position="135"/>
    </location>
</feature>
<keyword evidence="5" id="KW-1185">Reference proteome</keyword>
<organism evidence="4 5">
    <name type="scientific">Meganyctiphanes norvegica</name>
    <name type="common">Northern krill</name>
    <name type="synonym">Thysanopoda norvegica</name>
    <dbReference type="NCBI Taxonomy" id="48144"/>
    <lineage>
        <taxon>Eukaryota</taxon>
        <taxon>Metazoa</taxon>
        <taxon>Ecdysozoa</taxon>
        <taxon>Arthropoda</taxon>
        <taxon>Crustacea</taxon>
        <taxon>Multicrustacea</taxon>
        <taxon>Malacostraca</taxon>
        <taxon>Eumalacostraca</taxon>
        <taxon>Eucarida</taxon>
        <taxon>Euphausiacea</taxon>
        <taxon>Euphausiidae</taxon>
        <taxon>Meganyctiphanes</taxon>
    </lineage>
</organism>
<keyword evidence="2 3" id="KW-0808">Transferase</keyword>
<keyword evidence="3" id="KW-0333">Golgi apparatus</keyword>
<name>A0AAV2RXN0_MEGNR</name>
<evidence type="ECO:0000313" key="4">
    <source>
        <dbReference type="EMBL" id="CAL4151127.1"/>
    </source>
</evidence>
<dbReference type="InterPro" id="IPR002516">
    <property type="entry name" value="Glyco_trans_11"/>
</dbReference>
<feature type="non-terminal residue" evidence="4">
    <location>
        <position position="1"/>
    </location>
</feature>
<protein>
    <recommendedName>
        <fullName evidence="3">L-Fucosyltransferase</fullName>
        <ecNumber evidence="3">2.4.1.-</ecNumber>
    </recommendedName>
</protein>